<feature type="compositionally biased region" description="Pro residues" evidence="1">
    <location>
        <begin position="377"/>
        <end position="386"/>
    </location>
</feature>
<dbReference type="Proteomes" id="UP000317257">
    <property type="component" value="Unassembled WGS sequence"/>
</dbReference>
<evidence type="ECO:0000256" key="1">
    <source>
        <dbReference type="SAM" id="MobiDB-lite"/>
    </source>
</evidence>
<dbReference type="EMBL" id="SBHS01000051">
    <property type="protein sequence ID" value="TWU71167.1"/>
    <property type="molecule type" value="Genomic_DNA"/>
</dbReference>
<reference evidence="3" key="1">
    <citation type="submission" date="2018-12" db="EMBL/GenBank/DDBJ databases">
        <title>The complete genome of Metarhizium rileyi, a key fungal pathogen of Lepidoptera.</title>
        <authorList>
            <person name="Binneck E."/>
            <person name="Lastra C.C.L."/>
            <person name="Sosa-Gomez D.R."/>
        </authorList>
    </citation>
    <scope>NUCLEOTIDE SEQUENCE [LARGE SCALE GENOMIC DNA]</scope>
    <source>
        <strain evidence="3">Cep018-CH2</strain>
    </source>
</reference>
<feature type="region of interest" description="Disordered" evidence="1">
    <location>
        <begin position="1"/>
        <end position="40"/>
    </location>
</feature>
<feature type="compositionally biased region" description="Basic and acidic residues" evidence="1">
    <location>
        <begin position="21"/>
        <end position="31"/>
    </location>
</feature>
<organism evidence="2 3">
    <name type="scientific">Metarhizium rileyi (strain RCEF 4871)</name>
    <name type="common">Nomuraea rileyi</name>
    <dbReference type="NCBI Taxonomy" id="1649241"/>
    <lineage>
        <taxon>Eukaryota</taxon>
        <taxon>Fungi</taxon>
        <taxon>Dikarya</taxon>
        <taxon>Ascomycota</taxon>
        <taxon>Pezizomycotina</taxon>
        <taxon>Sordariomycetes</taxon>
        <taxon>Hypocreomycetidae</taxon>
        <taxon>Hypocreales</taxon>
        <taxon>Clavicipitaceae</taxon>
        <taxon>Metarhizium</taxon>
    </lineage>
</organism>
<sequence length="442" mass="47413">MQAHFPSTTPTKFEPQYAEFDVSKKGGEDALPRMPSWETAESKKVMVEGEEVEMSNLKKSPAHTQNNIRMNSPSPSPVGLMSMSHNRSDANLLGSSGEPWSNHSQQALLPNSLSPNYVQSNQGPYVAPTHGNNDKFGTNHQSAGFGLDDPYDDHNAVSGTNGYGHAGQQTPYGAPGYQPHDNVSYGVVGAAGSAGAMPLRNQSARPHHQPYGAPPPIGADMGPGGRRSPALAQGRSPYHQEQVRDQLAEMPAMPHEQGATREMAGSTPPEGYGLRRPPTGDNNGSSPRGGRPPYGMDSRAGNSPGLRQSPAPRGGHPHGHSPRGSPAARQDQGFGRPSPSPRDNVNRSYSPAPARQFTPVTERQYSPAPDRQRTPKPRPLAQPVQPPSNFFGQSPPHSPITNNAGFDFTSGYSRPQEYEDHVPLAQSPTTAAYPGQKTYQPR</sequence>
<accession>A0A5C6G1Q3</accession>
<comment type="caution">
    <text evidence="2">The sequence shown here is derived from an EMBL/GenBank/DDBJ whole genome shotgun (WGS) entry which is preliminary data.</text>
</comment>
<gene>
    <name evidence="2" type="ORF">ED733_002817</name>
</gene>
<feature type="compositionally biased region" description="Polar residues" evidence="1">
    <location>
        <begin position="1"/>
        <end position="11"/>
    </location>
</feature>
<feature type="region of interest" description="Disordered" evidence="1">
    <location>
        <begin position="54"/>
        <end position="179"/>
    </location>
</feature>
<protein>
    <submittedName>
        <fullName evidence="2">Uncharacterized protein</fullName>
    </submittedName>
</protein>
<feature type="compositionally biased region" description="Polar residues" evidence="1">
    <location>
        <begin position="98"/>
        <end position="123"/>
    </location>
</feature>
<feature type="compositionally biased region" description="Low complexity" evidence="1">
    <location>
        <begin position="282"/>
        <end position="293"/>
    </location>
</feature>
<proteinExistence type="predicted"/>
<feature type="region of interest" description="Disordered" evidence="1">
    <location>
        <begin position="196"/>
        <end position="442"/>
    </location>
</feature>
<name>A0A5C6G1Q3_METRR</name>
<evidence type="ECO:0000313" key="3">
    <source>
        <dbReference type="Proteomes" id="UP000317257"/>
    </source>
</evidence>
<feature type="compositionally biased region" description="Polar residues" evidence="1">
    <location>
        <begin position="62"/>
        <end position="73"/>
    </location>
</feature>
<evidence type="ECO:0000313" key="2">
    <source>
        <dbReference type="EMBL" id="TWU71167.1"/>
    </source>
</evidence>
<dbReference type="AlphaFoldDB" id="A0A5C6G1Q3"/>